<evidence type="ECO:0000313" key="2">
    <source>
        <dbReference type="Proteomes" id="UP000789920"/>
    </source>
</evidence>
<keyword evidence="2" id="KW-1185">Reference proteome</keyword>
<comment type="caution">
    <text evidence="1">The sequence shown here is derived from an EMBL/GenBank/DDBJ whole genome shotgun (WGS) entry which is preliminary data.</text>
</comment>
<feature type="non-terminal residue" evidence="1">
    <location>
        <position position="61"/>
    </location>
</feature>
<evidence type="ECO:0000313" key="1">
    <source>
        <dbReference type="EMBL" id="CAG8643887.1"/>
    </source>
</evidence>
<reference evidence="1" key="1">
    <citation type="submission" date="2021-06" db="EMBL/GenBank/DDBJ databases">
        <authorList>
            <person name="Kallberg Y."/>
            <person name="Tangrot J."/>
            <person name="Rosling A."/>
        </authorList>
    </citation>
    <scope>NUCLEOTIDE SEQUENCE</scope>
    <source>
        <strain evidence="1">MA461A</strain>
    </source>
</reference>
<gene>
    <name evidence="1" type="ORF">RPERSI_LOCUS7589</name>
</gene>
<organism evidence="1 2">
    <name type="scientific">Racocetra persica</name>
    <dbReference type="NCBI Taxonomy" id="160502"/>
    <lineage>
        <taxon>Eukaryota</taxon>
        <taxon>Fungi</taxon>
        <taxon>Fungi incertae sedis</taxon>
        <taxon>Mucoromycota</taxon>
        <taxon>Glomeromycotina</taxon>
        <taxon>Glomeromycetes</taxon>
        <taxon>Diversisporales</taxon>
        <taxon>Gigasporaceae</taxon>
        <taxon>Racocetra</taxon>
    </lineage>
</organism>
<dbReference type="EMBL" id="CAJVQC010013008">
    <property type="protein sequence ID" value="CAG8643887.1"/>
    <property type="molecule type" value="Genomic_DNA"/>
</dbReference>
<proteinExistence type="predicted"/>
<protein>
    <submittedName>
        <fullName evidence="1">29991_t:CDS:1</fullName>
    </submittedName>
</protein>
<dbReference type="Proteomes" id="UP000789920">
    <property type="component" value="Unassembled WGS sequence"/>
</dbReference>
<name>A0ACA9ND55_9GLOM</name>
<accession>A0ACA9ND55</accession>
<sequence>MNDNKILAMVHKTFNSEQVVTDPKEDNVLPTPPFEKLKNVLKKQTDLFGYFGDQDSQYLFE</sequence>